<comment type="function">
    <text evidence="4">Cytokinin-activating enzyme working in the direct activation pathway. Phosphoribohydrolase that converts inactive cytokinin nucleotides to the biologically active free-base forms.</text>
</comment>
<dbReference type="GO" id="GO:0102682">
    <property type="term" value="F:cytokinin riboside 5'-monophosphate phosphoribohydrolase activity"/>
    <property type="evidence" value="ECO:0000318"/>
    <property type="project" value="GO_Central"/>
</dbReference>
<evidence type="ECO:0000256" key="6">
    <source>
        <dbReference type="ARBA" id="ARBA00049153"/>
    </source>
</evidence>
<protein>
    <recommendedName>
        <fullName evidence="2">cytokinin riboside 5'-monophosphate phosphoribohydrolase</fullName>
        <ecNumber evidence="2">3.2.2.n1</ecNumber>
    </recommendedName>
</protein>
<dbReference type="EC" id="3.2.2.n1" evidence="2"/>
<evidence type="ECO:0000256" key="4">
    <source>
        <dbReference type="ARBA" id="ARBA00024884"/>
    </source>
</evidence>
<dbReference type="SUPFAM" id="SSF102405">
    <property type="entry name" value="MCP/YpsA-like"/>
    <property type="match status" value="1"/>
</dbReference>
<dbReference type="Pfam" id="PF03641">
    <property type="entry name" value="Lysine_decarbox"/>
    <property type="match status" value="1"/>
</dbReference>
<keyword evidence="8" id="KW-1185">Reference proteome</keyword>
<organism evidence="7 8">
    <name type="scientific">Capsicum annuum</name>
    <name type="common">Capsicum pepper</name>
    <dbReference type="NCBI Taxonomy" id="4072"/>
    <lineage>
        <taxon>Eukaryota</taxon>
        <taxon>Viridiplantae</taxon>
        <taxon>Streptophyta</taxon>
        <taxon>Embryophyta</taxon>
        <taxon>Tracheophyta</taxon>
        <taxon>Spermatophyta</taxon>
        <taxon>Magnoliopsida</taxon>
        <taxon>eudicotyledons</taxon>
        <taxon>Gunneridae</taxon>
        <taxon>Pentapetalae</taxon>
        <taxon>asterids</taxon>
        <taxon>lamiids</taxon>
        <taxon>Solanales</taxon>
        <taxon>Solanaceae</taxon>
        <taxon>Solanoideae</taxon>
        <taxon>Capsiceae</taxon>
        <taxon>Capsicum</taxon>
    </lineage>
</organism>
<proteinExistence type="inferred from homology"/>
<evidence type="ECO:0000313" key="8">
    <source>
        <dbReference type="Proteomes" id="UP000222542"/>
    </source>
</evidence>
<comment type="catalytic activity">
    <reaction evidence="5">
        <text>N(6)-(dimethylallyl)adenosine 5'-phosphate + H2O = N(6)-dimethylallyladenine + D-ribose 5-phosphate</text>
        <dbReference type="Rhea" id="RHEA:48560"/>
        <dbReference type="ChEBI" id="CHEBI:15377"/>
        <dbReference type="ChEBI" id="CHEBI:17660"/>
        <dbReference type="ChEBI" id="CHEBI:57526"/>
        <dbReference type="ChEBI" id="CHEBI:78346"/>
        <dbReference type="EC" id="3.2.2.n1"/>
    </reaction>
</comment>
<evidence type="ECO:0000256" key="3">
    <source>
        <dbReference type="ARBA" id="ARBA00022712"/>
    </source>
</evidence>
<dbReference type="STRING" id="4072.A0A2G2YSP0"/>
<dbReference type="PANTHER" id="PTHR31223:SF69">
    <property type="entry name" value="CYTOKININ RIBOSIDE 5'-MONOPHOSPHATE PHOSPHORIBOHYDROLASE LOG3"/>
    <property type="match status" value="1"/>
</dbReference>
<keyword evidence="3" id="KW-0203">Cytokinin biosynthesis</keyword>
<reference evidence="7 8" key="1">
    <citation type="journal article" date="2014" name="Nat. Genet.">
        <title>Genome sequence of the hot pepper provides insights into the evolution of pungency in Capsicum species.</title>
        <authorList>
            <person name="Kim S."/>
            <person name="Park M."/>
            <person name="Yeom S.I."/>
            <person name="Kim Y.M."/>
            <person name="Lee J.M."/>
            <person name="Lee H.A."/>
            <person name="Seo E."/>
            <person name="Choi J."/>
            <person name="Cheong K."/>
            <person name="Kim K.T."/>
            <person name="Jung K."/>
            <person name="Lee G.W."/>
            <person name="Oh S.K."/>
            <person name="Bae C."/>
            <person name="Kim S.B."/>
            <person name="Lee H.Y."/>
            <person name="Kim S.Y."/>
            <person name="Kim M.S."/>
            <person name="Kang B.C."/>
            <person name="Jo Y.D."/>
            <person name="Yang H.B."/>
            <person name="Jeong H.J."/>
            <person name="Kang W.H."/>
            <person name="Kwon J.K."/>
            <person name="Shin C."/>
            <person name="Lim J.Y."/>
            <person name="Park J.H."/>
            <person name="Huh J.H."/>
            <person name="Kim J.S."/>
            <person name="Kim B.D."/>
            <person name="Cohen O."/>
            <person name="Paran I."/>
            <person name="Suh M.C."/>
            <person name="Lee S.B."/>
            <person name="Kim Y.K."/>
            <person name="Shin Y."/>
            <person name="Noh S.J."/>
            <person name="Park J."/>
            <person name="Seo Y.S."/>
            <person name="Kwon S.Y."/>
            <person name="Kim H.A."/>
            <person name="Park J.M."/>
            <person name="Kim H.J."/>
            <person name="Choi S.B."/>
            <person name="Bosland P.W."/>
            <person name="Reeves G."/>
            <person name="Jo S.H."/>
            <person name="Lee B.W."/>
            <person name="Cho H.T."/>
            <person name="Choi H.S."/>
            <person name="Lee M.S."/>
            <person name="Yu Y."/>
            <person name="Do Choi Y."/>
            <person name="Park B.S."/>
            <person name="van Deynze A."/>
            <person name="Ashrafi H."/>
            <person name="Hill T."/>
            <person name="Kim W.T."/>
            <person name="Pai H.S."/>
            <person name="Ahn H.K."/>
            <person name="Yeam I."/>
            <person name="Giovannoni J.J."/>
            <person name="Rose J.K."/>
            <person name="Sorensen I."/>
            <person name="Lee S.J."/>
            <person name="Kim R.W."/>
            <person name="Choi I.Y."/>
            <person name="Choi B.S."/>
            <person name="Lim J.S."/>
            <person name="Lee Y.H."/>
            <person name="Choi D."/>
        </authorList>
    </citation>
    <scope>NUCLEOTIDE SEQUENCE [LARGE SCALE GENOMIC DNA]</scope>
    <source>
        <strain evidence="8">cv. CM334</strain>
    </source>
</reference>
<evidence type="ECO:0000256" key="1">
    <source>
        <dbReference type="ARBA" id="ARBA00006763"/>
    </source>
</evidence>
<dbReference type="PANTHER" id="PTHR31223">
    <property type="entry name" value="LOG FAMILY PROTEIN YJL055W"/>
    <property type="match status" value="1"/>
</dbReference>
<evidence type="ECO:0000256" key="2">
    <source>
        <dbReference type="ARBA" id="ARBA00012205"/>
    </source>
</evidence>
<accession>A0A2G2YSP0</accession>
<dbReference type="GO" id="GO:0005634">
    <property type="term" value="C:nucleus"/>
    <property type="evidence" value="ECO:0000318"/>
    <property type="project" value="GO_Central"/>
</dbReference>
<dbReference type="InterPro" id="IPR031100">
    <property type="entry name" value="LOG_fam"/>
</dbReference>
<sequence length="671" mass="74486">MARHSDAFISLPGGYDTLDELLEVISWTQLSIHDKSVGLLNVDGYYNSLSSFIDKVVEEDFISPNACQIIVSAPIAIELIEKLEEYVPCHERVSSKLNWETEQQLGYPQAQEIARAVAPSTSFLLSDKASAPASSSQSQSTADMPSFVDDKLLADLIKVNVEGTVKVTQAVLPGMVQRKRGLDMVCDLLDFSIYVSTLISDSVIVDRIYRSCSVMFMGYQTWVDFVILDIVDFDIILVMSWLSLYHAILDSHAKTRLIGRGCLAFLAHLRDTSVEVSSIESISVVCEFQEVFPEDLPSMSLGHNIDIYIDLEPGSARYLVVRKLRTKEIASVNVQWKNCPIEEATWETEVDVRSTLAMEPEDTTSQTMDHNNFNAICDNFNDHCENIKQALEKIRQLISTCRPPNQCNEGMNQGKSFKKLPLMSAFKRSKLECCDVASSSQVDVVVGLTKGELHESSLCDALDISRLQEDPILVVSKLALVDPIDDKIDSSRKNDLCPPNASTCNMNKYPLPSNKSIYTLVYPCENQGESTLVCELPTTSEGVQNGQSGEDDLDFLECLGNSNYDCTCTNGFDCDPFAVRGGLNLCADCFLRREGDICLEIPSSSFLCVSHVEHTKGDKFETSEYLHKDTIVEVDLCDTFLYLLLVHNVTNDSIEGMPNFGDGTIGEIGYS</sequence>
<dbReference type="Gramene" id="PHT72694">
    <property type="protein sequence ID" value="PHT72694"/>
    <property type="gene ID" value="T459_23479"/>
</dbReference>
<evidence type="ECO:0000313" key="7">
    <source>
        <dbReference type="EMBL" id="PHT72694.1"/>
    </source>
</evidence>
<comment type="caution">
    <text evidence="7">The sequence shown here is derived from an EMBL/GenBank/DDBJ whole genome shotgun (WGS) entry which is preliminary data.</text>
</comment>
<comment type="similarity">
    <text evidence="1">Belongs to the LOG family.</text>
</comment>
<evidence type="ECO:0000256" key="5">
    <source>
        <dbReference type="ARBA" id="ARBA00047718"/>
    </source>
</evidence>
<reference evidence="7 8" key="2">
    <citation type="journal article" date="2017" name="Genome Biol.">
        <title>New reference genome sequences of hot pepper reveal the massive evolution of plant disease-resistance genes by retroduplication.</title>
        <authorList>
            <person name="Kim S."/>
            <person name="Park J."/>
            <person name="Yeom S.I."/>
            <person name="Kim Y.M."/>
            <person name="Seo E."/>
            <person name="Kim K.T."/>
            <person name="Kim M.S."/>
            <person name="Lee J.M."/>
            <person name="Cheong K."/>
            <person name="Shin H.S."/>
            <person name="Kim S.B."/>
            <person name="Han K."/>
            <person name="Lee J."/>
            <person name="Park M."/>
            <person name="Lee H.A."/>
            <person name="Lee H.Y."/>
            <person name="Lee Y."/>
            <person name="Oh S."/>
            <person name="Lee J.H."/>
            <person name="Choi E."/>
            <person name="Choi E."/>
            <person name="Lee S.E."/>
            <person name="Jeon J."/>
            <person name="Kim H."/>
            <person name="Choi G."/>
            <person name="Song H."/>
            <person name="Lee J."/>
            <person name="Lee S.C."/>
            <person name="Kwon J.K."/>
            <person name="Lee H.Y."/>
            <person name="Koo N."/>
            <person name="Hong Y."/>
            <person name="Kim R.W."/>
            <person name="Kang W.H."/>
            <person name="Huh J.H."/>
            <person name="Kang B.C."/>
            <person name="Yang T.J."/>
            <person name="Lee Y.H."/>
            <person name="Bennetzen J.L."/>
            <person name="Choi D."/>
        </authorList>
    </citation>
    <scope>NUCLEOTIDE SEQUENCE [LARGE SCALE GENOMIC DNA]</scope>
    <source>
        <strain evidence="8">cv. CM334</strain>
    </source>
</reference>
<dbReference type="GO" id="GO:0009691">
    <property type="term" value="P:cytokinin biosynthetic process"/>
    <property type="evidence" value="ECO:0000318"/>
    <property type="project" value="GO_Central"/>
</dbReference>
<dbReference type="Gene3D" id="3.40.50.450">
    <property type="match status" value="1"/>
</dbReference>
<dbReference type="Pfam" id="PF08284">
    <property type="entry name" value="RVP_2"/>
    <property type="match status" value="1"/>
</dbReference>
<dbReference type="Proteomes" id="UP000222542">
    <property type="component" value="Unassembled WGS sequence"/>
</dbReference>
<comment type="catalytic activity">
    <reaction evidence="6">
        <text>9-ribosyl-trans-zeatin 5'-phosphate + H2O = trans-zeatin + D-ribose 5-phosphate</text>
        <dbReference type="Rhea" id="RHEA:48564"/>
        <dbReference type="ChEBI" id="CHEBI:15377"/>
        <dbReference type="ChEBI" id="CHEBI:16522"/>
        <dbReference type="ChEBI" id="CHEBI:78346"/>
        <dbReference type="ChEBI" id="CHEBI:87947"/>
        <dbReference type="EC" id="3.2.2.n1"/>
    </reaction>
</comment>
<dbReference type="AlphaFoldDB" id="A0A2G2YSP0"/>
<gene>
    <name evidence="7" type="ORF">T459_23479</name>
</gene>
<dbReference type="EMBL" id="AYRZ02000009">
    <property type="protein sequence ID" value="PHT72694.1"/>
    <property type="molecule type" value="Genomic_DNA"/>
</dbReference>
<dbReference type="GO" id="GO:0005829">
    <property type="term" value="C:cytosol"/>
    <property type="evidence" value="ECO:0000318"/>
    <property type="project" value="GO_Central"/>
</dbReference>
<name>A0A2G2YSP0_CAPAN</name>